<dbReference type="Proteomes" id="UP000092605">
    <property type="component" value="Unassembled WGS sequence"/>
</dbReference>
<gene>
    <name evidence="2" type="ORF">JWYL7_1107</name>
    <name evidence="3" type="ORF">SAMN05661008_01508</name>
</gene>
<accession>A0A150FR04</accession>
<feature type="domain" description="DUF5651" evidence="1">
    <location>
        <begin position="104"/>
        <end position="155"/>
    </location>
</feature>
<name>A0A150FR04_CLOPD</name>
<reference evidence="2 4" key="1">
    <citation type="submission" date="2016-02" db="EMBL/GenBank/DDBJ databases">
        <title>Draft genome sequence for Clostridium paradoxum JW-YL-7.</title>
        <authorList>
            <person name="Utturkar S.M."/>
            <person name="Lancaster A."/>
            <person name="Poole F.L."/>
            <person name="Adams M.W."/>
            <person name="Brown S.D."/>
        </authorList>
    </citation>
    <scope>NUCLEOTIDE SEQUENCE [LARGE SCALE GENOMIC DNA]</scope>
    <source>
        <strain evidence="2 4">JW-YL-7</strain>
    </source>
</reference>
<dbReference type="Pfam" id="PF18892">
    <property type="entry name" value="DUF5651"/>
    <property type="match status" value="1"/>
</dbReference>
<evidence type="ECO:0000313" key="3">
    <source>
        <dbReference type="EMBL" id="SHL12945.1"/>
    </source>
</evidence>
<evidence type="ECO:0000313" key="4">
    <source>
        <dbReference type="Proteomes" id="UP000092605"/>
    </source>
</evidence>
<protein>
    <recommendedName>
        <fullName evidence="1">DUF5651 domain-containing protein</fullName>
    </recommendedName>
</protein>
<comment type="caution">
    <text evidence="2">The sequence shown here is derived from an EMBL/GenBank/DDBJ whole genome shotgun (WGS) entry which is preliminary data.</text>
</comment>
<sequence length="166" mass="20150">MKNYLNREEANDFMLTGVLLDTVSRIRTEWSGRNFITKEEHKNLKLAETYLTKYYKAVLERLGKKEAEKVFKRLGDFELKIMDRYMLNRLRGQWENELQVAHLKREEFEDWCEQIMHIKCKNCSLDYNNCNLYDVFEENLVPDSGYNLHNCRFAYKEMKVKKKKKK</sequence>
<dbReference type="AlphaFoldDB" id="A0A150FR04"/>
<evidence type="ECO:0000313" key="5">
    <source>
        <dbReference type="Proteomes" id="UP000323392"/>
    </source>
</evidence>
<reference evidence="3 5" key="2">
    <citation type="submission" date="2016-11" db="EMBL/GenBank/DDBJ databases">
        <authorList>
            <person name="Varghese N."/>
            <person name="Submissions S."/>
        </authorList>
    </citation>
    <scope>NUCLEOTIDE SEQUENCE [LARGE SCALE GENOMIC DNA]</scope>
    <source>
        <strain evidence="3 5">DSM 7308</strain>
    </source>
</reference>
<dbReference type="PATRIC" id="fig|1121328.3.peg.1117"/>
<keyword evidence="5" id="KW-1185">Reference proteome</keyword>
<dbReference type="OrthoDB" id="1900314at2"/>
<dbReference type="EMBL" id="LSFY01000001">
    <property type="protein sequence ID" value="KXZ40032.1"/>
    <property type="molecule type" value="Genomic_DNA"/>
</dbReference>
<evidence type="ECO:0000259" key="1">
    <source>
        <dbReference type="Pfam" id="PF18892"/>
    </source>
</evidence>
<dbReference type="STRING" id="1121328.JWYL7_1107"/>
<dbReference type="EMBL" id="FRBG01000012">
    <property type="protein sequence ID" value="SHL12945.1"/>
    <property type="molecule type" value="Genomic_DNA"/>
</dbReference>
<dbReference type="RefSeq" id="WP_066070213.1">
    <property type="nucleotide sequence ID" value="NZ_FRBG01000012.1"/>
</dbReference>
<organism evidence="2 4">
    <name type="scientific">Alkalithermobacter thermoalcaliphilus JW-YL-7 = DSM 7308</name>
    <dbReference type="NCBI Taxonomy" id="1121328"/>
    <lineage>
        <taxon>Bacteria</taxon>
        <taxon>Bacillati</taxon>
        <taxon>Bacillota</taxon>
        <taxon>Clostridia</taxon>
        <taxon>Peptostreptococcales</taxon>
        <taxon>Tepidibacteraceae</taxon>
        <taxon>Alkalithermobacter</taxon>
    </lineage>
</organism>
<dbReference type="InterPro" id="IPR043711">
    <property type="entry name" value="DUF5651"/>
</dbReference>
<dbReference type="Proteomes" id="UP000323392">
    <property type="component" value="Unassembled WGS sequence"/>
</dbReference>
<evidence type="ECO:0000313" key="2">
    <source>
        <dbReference type="EMBL" id="KXZ40032.1"/>
    </source>
</evidence>
<proteinExistence type="predicted"/>